<evidence type="ECO:0000313" key="11">
    <source>
        <dbReference type="Proteomes" id="UP000323337"/>
    </source>
</evidence>
<evidence type="ECO:0000256" key="5">
    <source>
        <dbReference type="ARBA" id="ARBA00022840"/>
    </source>
</evidence>
<dbReference type="InterPro" id="IPR000873">
    <property type="entry name" value="AMP-dep_synth/lig_dom"/>
</dbReference>
<dbReference type="Gene3D" id="3.30.300.30">
    <property type="match status" value="1"/>
</dbReference>
<evidence type="ECO:0000313" key="10">
    <source>
        <dbReference type="EMBL" id="TYB33304.1"/>
    </source>
</evidence>
<evidence type="ECO:0000256" key="4">
    <source>
        <dbReference type="ARBA" id="ARBA00022741"/>
    </source>
</evidence>
<evidence type="ECO:0000256" key="2">
    <source>
        <dbReference type="ARBA" id="ARBA00013275"/>
    </source>
</evidence>
<keyword evidence="6" id="KW-0007">Acetylation</keyword>
<comment type="similarity">
    <text evidence="1">Belongs to the ATP-dependent AMP-binding enzyme family.</text>
</comment>
<dbReference type="GO" id="GO:0006085">
    <property type="term" value="P:acetyl-CoA biosynthetic process"/>
    <property type="evidence" value="ECO:0007669"/>
    <property type="project" value="TreeGrafter"/>
</dbReference>
<proteinExistence type="inferred from homology"/>
<dbReference type="PANTHER" id="PTHR24095:SF14">
    <property type="entry name" value="ACETYL-COENZYME A SYNTHETASE 1"/>
    <property type="match status" value="1"/>
</dbReference>
<comment type="caution">
    <text evidence="10">The sequence shown here is derived from an EMBL/GenBank/DDBJ whole genome shotgun (WGS) entry which is preliminary data.</text>
</comment>
<keyword evidence="4" id="KW-0547">Nucleotide-binding</keyword>
<evidence type="ECO:0000256" key="1">
    <source>
        <dbReference type="ARBA" id="ARBA00006432"/>
    </source>
</evidence>
<feature type="domain" description="Acetyl-coenzyme A synthetase N-terminal" evidence="9">
    <location>
        <begin position="24"/>
        <end position="76"/>
    </location>
</feature>
<evidence type="ECO:0000256" key="3">
    <source>
        <dbReference type="ARBA" id="ARBA00022598"/>
    </source>
</evidence>
<dbReference type="GO" id="GO:0003987">
    <property type="term" value="F:acetate-CoA ligase activity"/>
    <property type="evidence" value="ECO:0007669"/>
    <property type="project" value="UniProtKB-EC"/>
</dbReference>
<dbReference type="Gene3D" id="3.40.50.12780">
    <property type="entry name" value="N-terminal domain of ligase-like"/>
    <property type="match status" value="1"/>
</dbReference>
<name>A0A5D0MHW9_FLESI</name>
<dbReference type="EC" id="6.2.1.1" evidence="2"/>
<dbReference type="Pfam" id="PF13193">
    <property type="entry name" value="AMP-binding_C"/>
    <property type="match status" value="1"/>
</dbReference>
<feature type="domain" description="AMP-dependent synthetase/ligase" evidence="7">
    <location>
        <begin position="86"/>
        <end position="466"/>
    </location>
</feature>
<dbReference type="Pfam" id="PF00501">
    <property type="entry name" value="AMP-binding"/>
    <property type="match status" value="1"/>
</dbReference>
<evidence type="ECO:0000259" key="9">
    <source>
        <dbReference type="Pfam" id="PF16177"/>
    </source>
</evidence>
<evidence type="ECO:0000259" key="8">
    <source>
        <dbReference type="Pfam" id="PF13193"/>
    </source>
</evidence>
<evidence type="ECO:0000256" key="6">
    <source>
        <dbReference type="ARBA" id="ARBA00022990"/>
    </source>
</evidence>
<keyword evidence="3" id="KW-0436">Ligase</keyword>
<sequence length="626" mass="71675">MLNKKLTEVNKNYKRVNFSGEEIKKFYKEAENNLSFFEKISLELLTWDKKFDKVLDESEAPFYKWFSGGRINPFYNILTKHLHSATKNKAAIIWKGSDHTEKIYTYQSLYSETMKFASALKKLGVNKGDKVFIYMPNIPELIISMLACVRLGAVHIVYHHSYSSESFAERLDDCKPNYIVCCNVSYTGAEREIKNKVDASIEKASYSPKHCIVVQRSEKNVHMKPLRDLWYHDLISDEDFTSAKNLDSVYYDSSDPLFMTYTSTNLKEPKGLVFNCAGYLLWVYFSYLLIFDPNDLDTYWSTADISWIPGHSYGTYGPLMAGQSILIFEDTLDMNNAYRFYDICEKFQVTKFYTTPTILKSIMNAAQKRSIYRKLSSIELIATGGERTSDELLEWVFKKILFQKKPIVNIYSLTEAGGALAANIPGYSEVDFSNVSKPLPGIDVFIYDELDESKITVQGRKGSLMLSNLTPSICKNICNGSELYRSIYWRKVDNDYLFKTGDGAEFTENFEIVLTGRMDEVMHIGGKRVGFTEIEAAIKKHPLVLDAAVININDEKRGDMLVAFCVLSRKIEESYYDQTVREIRETIISEIGEIVLPAEIKFTRALPKSADGSILRDMLKEIATQM</sequence>
<gene>
    <name evidence="10" type="ORF">FXF49_06885</name>
</gene>
<dbReference type="GO" id="GO:0005524">
    <property type="term" value="F:ATP binding"/>
    <property type="evidence" value="ECO:0007669"/>
    <property type="project" value="UniProtKB-KW"/>
</dbReference>
<dbReference type="InterPro" id="IPR045851">
    <property type="entry name" value="AMP-bd_C_sf"/>
</dbReference>
<dbReference type="InterPro" id="IPR032387">
    <property type="entry name" value="ACAS_N"/>
</dbReference>
<dbReference type="AlphaFoldDB" id="A0A5D0MHW9"/>
<dbReference type="InterPro" id="IPR042099">
    <property type="entry name" value="ANL_N_sf"/>
</dbReference>
<feature type="domain" description="AMP-binding enzyme C-terminal" evidence="8">
    <location>
        <begin position="533"/>
        <end position="612"/>
    </location>
</feature>
<dbReference type="InterPro" id="IPR025110">
    <property type="entry name" value="AMP-bd_C"/>
</dbReference>
<accession>A0A5D0MHW9</accession>
<dbReference type="Pfam" id="PF16177">
    <property type="entry name" value="ACAS_N"/>
    <property type="match status" value="1"/>
</dbReference>
<protein>
    <recommendedName>
        <fullName evidence="2">acetate--CoA ligase</fullName>
        <ecNumber evidence="2">6.2.1.1</ecNumber>
    </recommendedName>
</protein>
<dbReference type="PANTHER" id="PTHR24095">
    <property type="entry name" value="ACETYL-COENZYME A SYNTHETASE"/>
    <property type="match status" value="1"/>
</dbReference>
<keyword evidence="5" id="KW-0067">ATP-binding</keyword>
<dbReference type="RefSeq" id="WP_303701166.1">
    <property type="nucleotide sequence ID" value="NZ_VSIV01000165.1"/>
</dbReference>
<dbReference type="SUPFAM" id="SSF56801">
    <property type="entry name" value="Acetyl-CoA synthetase-like"/>
    <property type="match status" value="1"/>
</dbReference>
<organism evidence="10 11">
    <name type="scientific">Flexistipes sinusarabici</name>
    <dbReference type="NCBI Taxonomy" id="2352"/>
    <lineage>
        <taxon>Bacteria</taxon>
        <taxon>Pseudomonadati</taxon>
        <taxon>Deferribacterota</taxon>
        <taxon>Deferribacteres</taxon>
        <taxon>Deferribacterales</taxon>
        <taxon>Flexistipitaceae</taxon>
        <taxon>Flexistipes</taxon>
    </lineage>
</organism>
<evidence type="ECO:0000259" key="7">
    <source>
        <dbReference type="Pfam" id="PF00501"/>
    </source>
</evidence>
<dbReference type="Proteomes" id="UP000323337">
    <property type="component" value="Unassembled WGS sequence"/>
</dbReference>
<reference evidence="10 11" key="1">
    <citation type="submission" date="2019-08" db="EMBL/GenBank/DDBJ databases">
        <title>Genomic characterization of a novel candidate phylum (ARYD3) from a high temperature, high salinity tertiary oil reservoir in north central Oklahoma, USA.</title>
        <authorList>
            <person name="Youssef N.H."/>
            <person name="Yadav A."/>
            <person name="Elshahed M.S."/>
        </authorList>
    </citation>
    <scope>NUCLEOTIDE SEQUENCE [LARGE SCALE GENOMIC DNA]</scope>
    <source>
        <strain evidence="10">ARYD1</strain>
    </source>
</reference>
<dbReference type="EMBL" id="VSIV01000165">
    <property type="protein sequence ID" value="TYB33304.1"/>
    <property type="molecule type" value="Genomic_DNA"/>
</dbReference>